<feature type="compositionally biased region" description="Basic residues" evidence="1">
    <location>
        <begin position="43"/>
        <end position="53"/>
    </location>
</feature>
<proteinExistence type="predicted"/>
<evidence type="ECO:0000313" key="2">
    <source>
        <dbReference type="EMBL" id="CAA9589254.1"/>
    </source>
</evidence>
<organism evidence="2">
    <name type="scientific">uncultured Truepera sp</name>
    <dbReference type="NCBI Taxonomy" id="543023"/>
    <lineage>
        <taxon>Bacteria</taxon>
        <taxon>Thermotogati</taxon>
        <taxon>Deinococcota</taxon>
        <taxon>Deinococci</taxon>
        <taxon>Trueperales</taxon>
        <taxon>Trueperaceae</taxon>
        <taxon>Truepera</taxon>
        <taxon>environmental samples</taxon>
    </lineage>
</organism>
<feature type="non-terminal residue" evidence="2">
    <location>
        <position position="53"/>
    </location>
</feature>
<gene>
    <name evidence="2" type="ORF">AVDCRST_MAG86-4364</name>
</gene>
<dbReference type="EMBL" id="CADCWP010000374">
    <property type="protein sequence ID" value="CAA9589254.1"/>
    <property type="molecule type" value="Genomic_DNA"/>
</dbReference>
<protein>
    <submittedName>
        <fullName evidence="2">Uncharacterized protein</fullName>
    </submittedName>
</protein>
<reference evidence="2" key="1">
    <citation type="submission" date="2020-02" db="EMBL/GenBank/DDBJ databases">
        <authorList>
            <person name="Meier V. D."/>
        </authorList>
    </citation>
    <scope>NUCLEOTIDE SEQUENCE</scope>
    <source>
        <strain evidence="2">AVDCRST_MAG86</strain>
    </source>
</reference>
<accession>A0A6J4VVG3</accession>
<dbReference type="AlphaFoldDB" id="A0A6J4VVG3"/>
<evidence type="ECO:0000256" key="1">
    <source>
        <dbReference type="SAM" id="MobiDB-lite"/>
    </source>
</evidence>
<sequence>CIDRLNPPSTRLTPMGVSLLPGVCAQVSPAPEPAWTTPTSRASLRRSKKNVSI</sequence>
<feature type="non-terminal residue" evidence="2">
    <location>
        <position position="1"/>
    </location>
</feature>
<name>A0A6J4VVG3_9DEIN</name>
<feature type="region of interest" description="Disordered" evidence="1">
    <location>
        <begin position="29"/>
        <end position="53"/>
    </location>
</feature>